<dbReference type="GO" id="GO:0008241">
    <property type="term" value="F:peptidyl-dipeptidase activity"/>
    <property type="evidence" value="ECO:0007669"/>
    <property type="project" value="InterPro"/>
</dbReference>
<comment type="caution">
    <text evidence="11">Lacks conserved residue(s) required for the propagation of feature annotation.</text>
</comment>
<evidence type="ECO:0000256" key="2">
    <source>
        <dbReference type="ARBA" id="ARBA00022729"/>
    </source>
</evidence>
<feature type="active site" description="Proton donor 1" evidence="5">
    <location>
        <position position="676"/>
    </location>
</feature>
<evidence type="ECO:0000313" key="16">
    <source>
        <dbReference type="Proteomes" id="UP001107558"/>
    </source>
</evidence>
<evidence type="ECO:0000256" key="10">
    <source>
        <dbReference type="PIRSR" id="PIRSR601548-8"/>
    </source>
</evidence>
<dbReference type="PROSITE" id="PS52011">
    <property type="entry name" value="PEPTIDASE_M2"/>
    <property type="match status" value="1"/>
</dbReference>
<feature type="active site" description="Proton acceptor 1" evidence="5">
    <location>
        <position position="548"/>
    </location>
</feature>
<evidence type="ECO:0000256" key="13">
    <source>
        <dbReference type="SAM" id="MobiDB-lite"/>
    </source>
</evidence>
<sequence length="685" mass="81038">MNFKVTLSLFLAISLVNCDPQLDIPNVQTTDESKEKNGIKVLVLPNSYTNDKFDDQPKSDSNNNRFDSDRSQRYGPPYSSNENDEYPQNIRDNERLRYGDPNSNRDNFKFPQNDFNERSQQSYPVNNNNNNNEQRYGNVEPRYRYENNQRNGYNVNEQYDDRYGNNFNSNYGFVNNQNYNYNNNYNDYQNLYDIENEKRIRLETEKLRQLLIEIDKKHSSECTLNVAAQWNFETNVNEATQLEALTAQQRYSDFMRYIFDQTKSIDQNYIFDEKLYRQLKLLKSAGPAALPADQLDRYNRIINDMLTIYNGATICAYEQPFQCSLRLQPHLRDIMVKSRDWDELTWVWTEWRRKAGKPMRDLFEQLVDLTNDAAKYNNFSNAADYFSSQFDSPNFRYEMENVWQEILPLYELIHAYVRRKLREFYGPDKINRNAPLPAHILGNMYAQTWNILDLTIPYPGRTYLDVTPTMRAQGYNPLIMFQIAEEFFVSMNMSAMPPEFWAHSILEEPVDRPILCQPSAWDFCNGIDYRIKMCTDVTHKDFITVHHELAHIQYFLNYRNNPKIFRDGSNPGFHDAIGDAITLSLTPKHLQGLGLIQKSVDDTAHDINFLFTLAMDKVVFLPYALALEQWRYDIYTKKIRKEQFNCHWWLLREQYGGIKPPVLRSEFDFDPGAKYHIPANVPYMK</sequence>
<feature type="disulfide bond" evidence="9 11">
    <location>
        <begin position="516"/>
        <end position="534"/>
    </location>
</feature>
<keyword evidence="12" id="KW-0378">Hydrolase</keyword>
<evidence type="ECO:0000256" key="4">
    <source>
        <dbReference type="ARBA" id="ARBA00023180"/>
    </source>
</evidence>
<feature type="region of interest" description="Disordered" evidence="13">
    <location>
        <begin position="47"/>
        <end position="139"/>
    </location>
</feature>
<feature type="binding site" evidence="10">
    <location>
        <position position="547"/>
    </location>
    <ligand>
        <name>Zn(2+)</name>
        <dbReference type="ChEBI" id="CHEBI:29105"/>
        <label>2</label>
        <note>catalytic</note>
    </ligand>
</feature>
<keyword evidence="8 12" id="KW-0479">Metal-binding</keyword>
<feature type="disulfide bond" evidence="9 11">
    <location>
        <begin position="315"/>
        <end position="323"/>
    </location>
</feature>
<evidence type="ECO:0000256" key="12">
    <source>
        <dbReference type="RuleBase" id="RU361144"/>
    </source>
</evidence>
<protein>
    <recommendedName>
        <fullName evidence="12">Angiotensin-converting enzyme</fullName>
        <ecNumber evidence="12">3.4.-.-</ecNumber>
    </recommendedName>
</protein>
<dbReference type="OrthoDB" id="10029630at2759"/>
<keyword evidence="2 14" id="KW-0732">Signal</keyword>
<dbReference type="PANTHER" id="PTHR10514:SF40">
    <property type="entry name" value="ANGIOTENSIN-CONVERTING ENZYME"/>
    <property type="match status" value="1"/>
</dbReference>
<feature type="glycosylation site" description="N-linked (GlcNAc...) asparagine" evidence="6">
    <location>
        <position position="235"/>
    </location>
</feature>
<dbReference type="GO" id="GO:0006508">
    <property type="term" value="P:proteolysis"/>
    <property type="evidence" value="ECO:0007669"/>
    <property type="project" value="UniProtKB-KW"/>
</dbReference>
<dbReference type="EMBL" id="JADBJN010000003">
    <property type="protein sequence ID" value="KAG5672288.1"/>
    <property type="molecule type" value="Genomic_DNA"/>
</dbReference>
<keyword evidence="16" id="KW-1185">Reference proteome</keyword>
<dbReference type="SUPFAM" id="SSF55486">
    <property type="entry name" value="Metalloproteases ('zincins'), catalytic domain"/>
    <property type="match status" value="1"/>
</dbReference>
<gene>
    <name evidence="15" type="ORF">PVAND_002425</name>
</gene>
<evidence type="ECO:0000256" key="1">
    <source>
        <dbReference type="ARBA" id="ARBA00008139"/>
    </source>
</evidence>
<keyword evidence="3 9" id="KW-1015">Disulfide bond</keyword>
<accession>A0A9J6BRF2</accession>
<evidence type="ECO:0000256" key="7">
    <source>
        <dbReference type="PIRSR" id="PIRSR601548-11"/>
    </source>
</evidence>
<evidence type="ECO:0000256" key="6">
    <source>
        <dbReference type="PIRSR" id="PIRSR601548-10"/>
    </source>
</evidence>
<comment type="similarity">
    <text evidence="1 11 12">Belongs to the peptidase M2 family.</text>
</comment>
<feature type="binding site" evidence="8">
    <location>
        <position position="547"/>
    </location>
    <ligand>
        <name>Zn(2+)</name>
        <dbReference type="ChEBI" id="CHEBI:29105"/>
        <label>1</label>
        <note>catalytic</note>
    </ligand>
</feature>
<comment type="caution">
    <text evidence="15">The sequence shown here is derived from an EMBL/GenBank/DDBJ whole genome shotgun (WGS) entry which is preliminary data.</text>
</comment>
<evidence type="ECO:0000256" key="9">
    <source>
        <dbReference type="PIRSR" id="PIRSR601548-4"/>
    </source>
</evidence>
<dbReference type="GO" id="GO:0004180">
    <property type="term" value="F:carboxypeptidase activity"/>
    <property type="evidence" value="ECO:0007669"/>
    <property type="project" value="UniProtKB-KW"/>
</dbReference>
<dbReference type="GO" id="GO:0008237">
    <property type="term" value="F:metallopeptidase activity"/>
    <property type="evidence" value="ECO:0007669"/>
    <property type="project" value="UniProtKB-KW"/>
</dbReference>
<keyword evidence="4 6" id="KW-0325">Glycoprotein</keyword>
<organism evidence="15 16">
    <name type="scientific">Polypedilum vanderplanki</name>
    <name type="common">Sleeping chironomid midge</name>
    <dbReference type="NCBI Taxonomy" id="319348"/>
    <lineage>
        <taxon>Eukaryota</taxon>
        <taxon>Metazoa</taxon>
        <taxon>Ecdysozoa</taxon>
        <taxon>Arthropoda</taxon>
        <taxon>Hexapoda</taxon>
        <taxon>Insecta</taxon>
        <taxon>Pterygota</taxon>
        <taxon>Neoptera</taxon>
        <taxon>Endopterygota</taxon>
        <taxon>Diptera</taxon>
        <taxon>Nematocera</taxon>
        <taxon>Chironomoidea</taxon>
        <taxon>Chironomidae</taxon>
        <taxon>Chironominae</taxon>
        <taxon>Polypedilum</taxon>
        <taxon>Polypedilum</taxon>
    </lineage>
</organism>
<feature type="chain" id="PRO_5039892169" description="Angiotensin-converting enzyme" evidence="14">
    <location>
        <begin position="19"/>
        <end position="685"/>
    </location>
</feature>
<dbReference type="GO" id="GO:0046872">
    <property type="term" value="F:metal ion binding"/>
    <property type="evidence" value="ECO:0007669"/>
    <property type="project" value="UniProtKB-KW"/>
</dbReference>
<dbReference type="Proteomes" id="UP001107558">
    <property type="component" value="Chromosome 3"/>
</dbReference>
<dbReference type="Pfam" id="PF01401">
    <property type="entry name" value="Peptidase_M2"/>
    <property type="match status" value="1"/>
</dbReference>
<feature type="signal peptide" evidence="14">
    <location>
        <begin position="1"/>
        <end position="18"/>
    </location>
</feature>
<feature type="binding site" evidence="10">
    <location>
        <position position="551"/>
    </location>
    <ligand>
        <name>Zn(2+)</name>
        <dbReference type="ChEBI" id="CHEBI:29105"/>
        <label>2</label>
        <note>catalytic</note>
    </ligand>
</feature>
<evidence type="ECO:0000256" key="5">
    <source>
        <dbReference type="PIRSR" id="PIRSR601548-1"/>
    </source>
</evidence>
<keyword evidence="12" id="KW-0121">Carboxypeptidase</keyword>
<evidence type="ECO:0000256" key="11">
    <source>
        <dbReference type="PROSITE-ProRule" id="PRU01355"/>
    </source>
</evidence>
<dbReference type="GO" id="GO:0005886">
    <property type="term" value="C:plasma membrane"/>
    <property type="evidence" value="ECO:0007669"/>
    <property type="project" value="TreeGrafter"/>
</dbReference>
<keyword evidence="12" id="KW-0645">Protease</keyword>
<proteinExistence type="inferred from homology"/>
<dbReference type="PANTHER" id="PTHR10514">
    <property type="entry name" value="ANGIOTENSIN-CONVERTING ENZYME"/>
    <property type="match status" value="1"/>
</dbReference>
<dbReference type="CDD" id="cd06461">
    <property type="entry name" value="M2_ACE"/>
    <property type="match status" value="1"/>
</dbReference>
<dbReference type="InterPro" id="IPR001548">
    <property type="entry name" value="Peptidase_M2"/>
</dbReference>
<keyword evidence="12" id="KW-0482">Metalloprotease</keyword>
<reference evidence="15" key="1">
    <citation type="submission" date="2021-03" db="EMBL/GenBank/DDBJ databases">
        <title>Chromosome level genome of the anhydrobiotic midge Polypedilum vanderplanki.</title>
        <authorList>
            <person name="Yoshida Y."/>
            <person name="Kikawada T."/>
            <person name="Gusev O."/>
        </authorList>
    </citation>
    <scope>NUCLEOTIDE SEQUENCE</scope>
    <source>
        <strain evidence="15">NIAS01</strain>
        <tissue evidence="15">Whole body or cell culture</tissue>
    </source>
</reference>
<feature type="active site" description="Proton donor 2" evidence="7">
    <location>
        <position position="676"/>
    </location>
</feature>
<evidence type="ECO:0000256" key="14">
    <source>
        <dbReference type="SAM" id="SignalP"/>
    </source>
</evidence>
<evidence type="ECO:0000256" key="8">
    <source>
        <dbReference type="PIRSR" id="PIRSR601548-3"/>
    </source>
</evidence>
<dbReference type="EC" id="3.4.-.-" evidence="12"/>
<name>A0A9J6BRF2_POLVA</name>
<feature type="binding site" evidence="8">
    <location>
        <position position="551"/>
    </location>
    <ligand>
        <name>Zn(2+)</name>
        <dbReference type="ChEBI" id="CHEBI:29105"/>
        <label>1</label>
        <note>catalytic</note>
    </ligand>
</feature>
<dbReference type="PRINTS" id="PR00791">
    <property type="entry name" value="PEPDIPTASEA"/>
</dbReference>
<evidence type="ECO:0000313" key="15">
    <source>
        <dbReference type="EMBL" id="KAG5672288.1"/>
    </source>
</evidence>
<comment type="cofactor">
    <cofactor evidence="12">
        <name>Zn(2+)</name>
        <dbReference type="ChEBI" id="CHEBI:29105"/>
    </cofactor>
    <text evidence="12">Binds 1 zinc ion per subunit.</text>
</comment>
<keyword evidence="8 12" id="KW-0862">Zinc</keyword>
<feature type="active site" description="Proton acceptor 2" evidence="7">
    <location>
        <position position="548"/>
    </location>
</feature>
<dbReference type="AlphaFoldDB" id="A0A9J6BRF2"/>
<evidence type="ECO:0000256" key="3">
    <source>
        <dbReference type="ARBA" id="ARBA00023157"/>
    </source>
</evidence>